<feature type="region of interest" description="Disordered" evidence="1">
    <location>
        <begin position="1"/>
        <end position="21"/>
    </location>
</feature>
<protein>
    <submittedName>
        <fullName evidence="2">Uncharacterized protein</fullName>
    </submittedName>
</protein>
<accession>A0A0C3G7G6</accession>
<gene>
    <name evidence="2" type="ORF">PILCRDRAFT_810162</name>
</gene>
<proteinExistence type="predicted"/>
<dbReference type="HOGENOM" id="CLU_2979869_0_0_1"/>
<evidence type="ECO:0000313" key="2">
    <source>
        <dbReference type="EMBL" id="KIM92150.1"/>
    </source>
</evidence>
<organism evidence="2 3">
    <name type="scientific">Piloderma croceum (strain F 1598)</name>
    <dbReference type="NCBI Taxonomy" id="765440"/>
    <lineage>
        <taxon>Eukaryota</taxon>
        <taxon>Fungi</taxon>
        <taxon>Dikarya</taxon>
        <taxon>Basidiomycota</taxon>
        <taxon>Agaricomycotina</taxon>
        <taxon>Agaricomycetes</taxon>
        <taxon>Agaricomycetidae</taxon>
        <taxon>Atheliales</taxon>
        <taxon>Atheliaceae</taxon>
        <taxon>Piloderma</taxon>
    </lineage>
</organism>
<dbReference type="Proteomes" id="UP000054166">
    <property type="component" value="Unassembled WGS sequence"/>
</dbReference>
<evidence type="ECO:0000313" key="3">
    <source>
        <dbReference type="Proteomes" id="UP000054166"/>
    </source>
</evidence>
<dbReference type="AlphaFoldDB" id="A0A0C3G7G6"/>
<dbReference type="EMBL" id="KN832970">
    <property type="protein sequence ID" value="KIM92150.1"/>
    <property type="molecule type" value="Genomic_DNA"/>
</dbReference>
<name>A0A0C3G7G6_PILCF</name>
<reference evidence="3" key="2">
    <citation type="submission" date="2015-01" db="EMBL/GenBank/DDBJ databases">
        <title>Evolutionary Origins and Diversification of the Mycorrhizal Mutualists.</title>
        <authorList>
            <consortium name="DOE Joint Genome Institute"/>
            <consortium name="Mycorrhizal Genomics Consortium"/>
            <person name="Kohler A."/>
            <person name="Kuo A."/>
            <person name="Nagy L.G."/>
            <person name="Floudas D."/>
            <person name="Copeland A."/>
            <person name="Barry K.W."/>
            <person name="Cichocki N."/>
            <person name="Veneault-Fourrey C."/>
            <person name="LaButti K."/>
            <person name="Lindquist E.A."/>
            <person name="Lipzen A."/>
            <person name="Lundell T."/>
            <person name="Morin E."/>
            <person name="Murat C."/>
            <person name="Riley R."/>
            <person name="Ohm R."/>
            <person name="Sun H."/>
            <person name="Tunlid A."/>
            <person name="Henrissat B."/>
            <person name="Grigoriev I.V."/>
            <person name="Hibbett D.S."/>
            <person name="Martin F."/>
        </authorList>
    </citation>
    <scope>NUCLEOTIDE SEQUENCE [LARGE SCALE GENOMIC DNA]</scope>
    <source>
        <strain evidence="3">F 1598</strain>
    </source>
</reference>
<reference evidence="2 3" key="1">
    <citation type="submission" date="2014-04" db="EMBL/GenBank/DDBJ databases">
        <authorList>
            <consortium name="DOE Joint Genome Institute"/>
            <person name="Kuo A."/>
            <person name="Tarkka M."/>
            <person name="Buscot F."/>
            <person name="Kohler A."/>
            <person name="Nagy L.G."/>
            <person name="Floudas D."/>
            <person name="Copeland A."/>
            <person name="Barry K.W."/>
            <person name="Cichocki N."/>
            <person name="Veneault-Fourrey C."/>
            <person name="LaButti K."/>
            <person name="Lindquist E.A."/>
            <person name="Lipzen A."/>
            <person name="Lundell T."/>
            <person name="Morin E."/>
            <person name="Murat C."/>
            <person name="Sun H."/>
            <person name="Tunlid A."/>
            <person name="Henrissat B."/>
            <person name="Grigoriev I.V."/>
            <person name="Hibbett D.S."/>
            <person name="Martin F."/>
            <person name="Nordberg H.P."/>
            <person name="Cantor M.N."/>
            <person name="Hua S.X."/>
        </authorList>
    </citation>
    <scope>NUCLEOTIDE SEQUENCE [LARGE SCALE GENOMIC DNA]</scope>
    <source>
        <strain evidence="2 3">F 1598</strain>
    </source>
</reference>
<keyword evidence="3" id="KW-1185">Reference proteome</keyword>
<dbReference type="InParanoid" id="A0A0C3G7G6"/>
<sequence>MSSLTPSSRRESRRGGSLFQSNDLSPVMFFTAAINVFSAWRTPGIDSFKIPSYVLNSV</sequence>
<evidence type="ECO:0000256" key="1">
    <source>
        <dbReference type="SAM" id="MobiDB-lite"/>
    </source>
</evidence>